<evidence type="ECO:0000256" key="5">
    <source>
        <dbReference type="ARBA" id="ARBA00023012"/>
    </source>
</evidence>
<dbReference type="AlphaFoldDB" id="A0A0R1M081"/>
<feature type="transmembrane region" description="Helical" evidence="7">
    <location>
        <begin position="139"/>
        <end position="157"/>
    </location>
</feature>
<dbReference type="RefSeq" id="WP_056946902.1">
    <property type="nucleotide sequence ID" value="NZ_AZEE01000027.1"/>
</dbReference>
<dbReference type="EMBL" id="AZEE01000027">
    <property type="protein sequence ID" value="KRK98537.1"/>
    <property type="molecule type" value="Genomic_DNA"/>
</dbReference>
<dbReference type="InterPro" id="IPR011712">
    <property type="entry name" value="Sig_transdc_His_kin_sub3_dim/P"/>
</dbReference>
<keyword evidence="7" id="KW-0472">Membrane</keyword>
<keyword evidence="10" id="KW-1185">Reference proteome</keyword>
<evidence type="ECO:0000313" key="9">
    <source>
        <dbReference type="EMBL" id="KRK98537.1"/>
    </source>
</evidence>
<keyword evidence="5" id="KW-0902">Two-component regulatory system</keyword>
<dbReference type="InterPro" id="IPR017205">
    <property type="entry name" value="Sig_transdc_His_kinase_ChrS"/>
</dbReference>
<keyword evidence="3" id="KW-0808">Transferase</keyword>
<dbReference type="SMART" id="SM00387">
    <property type="entry name" value="HATPase_c"/>
    <property type="match status" value="1"/>
</dbReference>
<feature type="coiled-coil region" evidence="6">
    <location>
        <begin position="191"/>
        <end position="218"/>
    </location>
</feature>
<dbReference type="GO" id="GO:0016020">
    <property type="term" value="C:membrane"/>
    <property type="evidence" value="ECO:0007669"/>
    <property type="project" value="InterPro"/>
</dbReference>
<dbReference type="CDD" id="cd16917">
    <property type="entry name" value="HATPase_UhpB-NarQ-NarX-like"/>
    <property type="match status" value="1"/>
</dbReference>
<feature type="domain" description="Histidine kinase" evidence="8">
    <location>
        <begin position="219"/>
        <end position="413"/>
    </location>
</feature>
<dbReference type="PANTHER" id="PTHR24421:SF62">
    <property type="entry name" value="SENSORY TRANSDUCTION HISTIDINE KINASE"/>
    <property type="match status" value="1"/>
</dbReference>
<dbReference type="InterPro" id="IPR036890">
    <property type="entry name" value="HATPase_C_sf"/>
</dbReference>
<dbReference type="InterPro" id="IPR050482">
    <property type="entry name" value="Sensor_HK_TwoCompSys"/>
</dbReference>
<gene>
    <name evidence="9" type="ORF">FD04_GL000269</name>
</gene>
<feature type="transmembrane region" description="Helical" evidence="7">
    <location>
        <begin position="64"/>
        <end position="83"/>
    </location>
</feature>
<dbReference type="STRING" id="1423776.FD04_GL000269"/>
<feature type="transmembrane region" description="Helical" evidence="7">
    <location>
        <begin position="163"/>
        <end position="183"/>
    </location>
</feature>
<proteinExistence type="predicted"/>
<dbReference type="SUPFAM" id="SSF55874">
    <property type="entry name" value="ATPase domain of HSP90 chaperone/DNA topoisomerase II/histidine kinase"/>
    <property type="match status" value="1"/>
</dbReference>
<name>A0A0R1M081_9LACO</name>
<evidence type="ECO:0000256" key="3">
    <source>
        <dbReference type="ARBA" id="ARBA00022679"/>
    </source>
</evidence>
<dbReference type="EC" id="2.7.13.3" evidence="2"/>
<evidence type="ECO:0000313" key="10">
    <source>
        <dbReference type="Proteomes" id="UP000051160"/>
    </source>
</evidence>
<dbReference type="PATRIC" id="fig|1423776.4.peg.270"/>
<evidence type="ECO:0000256" key="6">
    <source>
        <dbReference type="SAM" id="Coils"/>
    </source>
</evidence>
<dbReference type="InterPro" id="IPR003594">
    <property type="entry name" value="HATPase_dom"/>
</dbReference>
<dbReference type="OrthoDB" id="9781904at2"/>
<evidence type="ECO:0000256" key="2">
    <source>
        <dbReference type="ARBA" id="ARBA00012438"/>
    </source>
</evidence>
<dbReference type="PIRSF" id="PIRSF037434">
    <property type="entry name" value="STHK_ChrS"/>
    <property type="match status" value="1"/>
</dbReference>
<dbReference type="GO" id="GO:0000155">
    <property type="term" value="F:phosphorelay sensor kinase activity"/>
    <property type="evidence" value="ECO:0007669"/>
    <property type="project" value="InterPro"/>
</dbReference>
<dbReference type="Pfam" id="PF07730">
    <property type="entry name" value="HisKA_3"/>
    <property type="match status" value="1"/>
</dbReference>
<dbReference type="InterPro" id="IPR005467">
    <property type="entry name" value="His_kinase_dom"/>
</dbReference>
<feature type="transmembrane region" description="Helical" evidence="7">
    <location>
        <begin position="90"/>
        <end position="108"/>
    </location>
</feature>
<keyword evidence="6" id="KW-0175">Coiled coil</keyword>
<evidence type="ECO:0000256" key="1">
    <source>
        <dbReference type="ARBA" id="ARBA00000085"/>
    </source>
</evidence>
<dbReference type="Gene3D" id="3.30.565.10">
    <property type="entry name" value="Histidine kinase-like ATPase, C-terminal domain"/>
    <property type="match status" value="1"/>
</dbReference>
<organism evidence="9 10">
    <name type="scientific">Secundilactobacillus odoratitofui DSM 19909 = JCM 15043</name>
    <dbReference type="NCBI Taxonomy" id="1423776"/>
    <lineage>
        <taxon>Bacteria</taxon>
        <taxon>Bacillati</taxon>
        <taxon>Bacillota</taxon>
        <taxon>Bacilli</taxon>
        <taxon>Lactobacillales</taxon>
        <taxon>Lactobacillaceae</taxon>
        <taxon>Secundilactobacillus</taxon>
    </lineage>
</organism>
<sequence>MGNLTKTQKIQTLRSVRGPLIVWMIMIGFVAIYVLTSSVVAIALQTKGINWSKLSSQRPPANHAMMSLLVTLMIFCIICVIWFSPRIFAWHRRLVIGLPVLLLLAYIIMMPVSAPVITIGTYPVFTIEAIICYEHPNRILAWLTAIYLMMWVAYSWIVGWIMALVTMQAFVFVMAIVFYYWRFYQRQVAERRRVEALYDELQLAYQQVEASAIRTERQRVARELHDTLTQGLAGVVMQLEAASSFLDQSKPQRAKEIIDTSVDSARNALQESRTTLTELRSTTEESLPARLQLTTEAIRKNYRITTTIQLSEIPDYSPSQLTEITRIVTEALTNVAKHAETDQALITSQLHDDIFKLKIIDFGTGFDITAKPKHGHFGLQGLQERAQQLNGVITVLSSPGEGTTVTLTLPTERKELA</sequence>
<protein>
    <recommendedName>
        <fullName evidence="2">histidine kinase</fullName>
        <ecNumber evidence="2">2.7.13.3</ecNumber>
    </recommendedName>
</protein>
<keyword evidence="7" id="KW-1133">Transmembrane helix</keyword>
<evidence type="ECO:0000256" key="4">
    <source>
        <dbReference type="ARBA" id="ARBA00022777"/>
    </source>
</evidence>
<feature type="transmembrane region" description="Helical" evidence="7">
    <location>
        <begin position="20"/>
        <end position="44"/>
    </location>
</feature>
<evidence type="ECO:0000256" key="7">
    <source>
        <dbReference type="SAM" id="Phobius"/>
    </source>
</evidence>
<comment type="catalytic activity">
    <reaction evidence="1">
        <text>ATP + protein L-histidine = ADP + protein N-phospho-L-histidine.</text>
        <dbReference type="EC" id="2.7.13.3"/>
    </reaction>
</comment>
<evidence type="ECO:0000259" key="8">
    <source>
        <dbReference type="PROSITE" id="PS50109"/>
    </source>
</evidence>
<keyword evidence="7" id="KW-0812">Transmembrane</keyword>
<accession>A0A0R1M081</accession>
<dbReference type="Proteomes" id="UP000051160">
    <property type="component" value="Unassembled WGS sequence"/>
</dbReference>
<comment type="caution">
    <text evidence="9">The sequence shown here is derived from an EMBL/GenBank/DDBJ whole genome shotgun (WGS) entry which is preliminary data.</text>
</comment>
<reference evidence="9 10" key="1">
    <citation type="journal article" date="2015" name="Genome Announc.">
        <title>Expanding the biotechnology potential of lactobacilli through comparative genomics of 213 strains and associated genera.</title>
        <authorList>
            <person name="Sun Z."/>
            <person name="Harris H.M."/>
            <person name="McCann A."/>
            <person name="Guo C."/>
            <person name="Argimon S."/>
            <person name="Zhang W."/>
            <person name="Yang X."/>
            <person name="Jeffery I.B."/>
            <person name="Cooney J.C."/>
            <person name="Kagawa T.F."/>
            <person name="Liu W."/>
            <person name="Song Y."/>
            <person name="Salvetti E."/>
            <person name="Wrobel A."/>
            <person name="Rasinkangas P."/>
            <person name="Parkhill J."/>
            <person name="Rea M.C."/>
            <person name="O'Sullivan O."/>
            <person name="Ritari J."/>
            <person name="Douillard F.P."/>
            <person name="Paul Ross R."/>
            <person name="Yang R."/>
            <person name="Briner A.E."/>
            <person name="Felis G.E."/>
            <person name="de Vos W.M."/>
            <person name="Barrangou R."/>
            <person name="Klaenhammer T.R."/>
            <person name="Caufield P.W."/>
            <person name="Cui Y."/>
            <person name="Zhang H."/>
            <person name="O'Toole P.W."/>
        </authorList>
    </citation>
    <scope>NUCLEOTIDE SEQUENCE [LARGE SCALE GENOMIC DNA]</scope>
    <source>
        <strain evidence="9 10">DSM 19909</strain>
    </source>
</reference>
<dbReference type="Gene3D" id="1.20.5.1930">
    <property type="match status" value="1"/>
</dbReference>
<dbReference type="Pfam" id="PF02518">
    <property type="entry name" value="HATPase_c"/>
    <property type="match status" value="1"/>
</dbReference>
<dbReference type="PANTHER" id="PTHR24421">
    <property type="entry name" value="NITRATE/NITRITE SENSOR PROTEIN NARX-RELATED"/>
    <property type="match status" value="1"/>
</dbReference>
<keyword evidence="4 9" id="KW-0418">Kinase</keyword>
<dbReference type="PROSITE" id="PS50109">
    <property type="entry name" value="HIS_KIN"/>
    <property type="match status" value="1"/>
</dbReference>
<dbReference type="GO" id="GO:0046983">
    <property type="term" value="F:protein dimerization activity"/>
    <property type="evidence" value="ECO:0007669"/>
    <property type="project" value="InterPro"/>
</dbReference>